<organism evidence="6">
    <name type="scientific">freshwater metagenome</name>
    <dbReference type="NCBI Taxonomy" id="449393"/>
    <lineage>
        <taxon>unclassified sequences</taxon>
        <taxon>metagenomes</taxon>
        <taxon>ecological metagenomes</taxon>
    </lineage>
</organism>
<evidence type="ECO:0000313" key="6">
    <source>
        <dbReference type="EMBL" id="CAB4968046.1"/>
    </source>
</evidence>
<sequence>MTPPEKPEWIEIADNDNAASVRRVSKKLPILAIVAVATVIGVGALFGQTQEESPASAVETIAPTVQATQASQTSSPASEAPAVKKSAPVPSSSVTQSAAEQASATPTATTAPKKPSIGTLPTSNGDDGEHDGGEGEHDGGEGDD</sequence>
<gene>
    <name evidence="3" type="ORF">UFOPK2655_00928</name>
    <name evidence="4" type="ORF">UFOPK3077_00358</name>
    <name evidence="5" type="ORF">UFOPK3667_00357</name>
    <name evidence="6" type="ORF">UFOPK3903_00045</name>
    <name evidence="7" type="ORF">UFOPK4444_00487</name>
</gene>
<dbReference type="EMBL" id="CAFAAS010000002">
    <property type="protein sequence ID" value="CAB4798383.1"/>
    <property type="molecule type" value="Genomic_DNA"/>
</dbReference>
<feature type="compositionally biased region" description="Basic and acidic residues" evidence="1">
    <location>
        <begin position="130"/>
        <end position="144"/>
    </location>
</feature>
<reference evidence="6" key="1">
    <citation type="submission" date="2020-05" db="EMBL/GenBank/DDBJ databases">
        <authorList>
            <person name="Chiriac C."/>
            <person name="Salcher M."/>
            <person name="Ghai R."/>
            <person name="Kavagutti S V."/>
        </authorList>
    </citation>
    <scope>NUCLEOTIDE SEQUENCE</scope>
</reference>
<evidence type="ECO:0000313" key="4">
    <source>
        <dbReference type="EMBL" id="CAB4798383.1"/>
    </source>
</evidence>
<keyword evidence="2" id="KW-0472">Membrane</keyword>
<feature type="region of interest" description="Disordered" evidence="1">
    <location>
        <begin position="49"/>
        <end position="144"/>
    </location>
</feature>
<dbReference type="EMBL" id="CAFBRZ010000020">
    <property type="protein sequence ID" value="CAB5148107.1"/>
    <property type="molecule type" value="Genomic_DNA"/>
</dbReference>
<protein>
    <submittedName>
        <fullName evidence="6">Unannotated protein</fullName>
    </submittedName>
</protein>
<feature type="compositionally biased region" description="Low complexity" evidence="1">
    <location>
        <begin position="62"/>
        <end position="116"/>
    </location>
</feature>
<evidence type="ECO:0000256" key="1">
    <source>
        <dbReference type="SAM" id="MobiDB-lite"/>
    </source>
</evidence>
<feature type="transmembrane region" description="Helical" evidence="2">
    <location>
        <begin position="28"/>
        <end position="47"/>
    </location>
</feature>
<evidence type="ECO:0000313" key="5">
    <source>
        <dbReference type="EMBL" id="CAB4915665.1"/>
    </source>
</evidence>
<name>A0A6J7LI67_9ZZZZ</name>
<dbReference type="EMBL" id="CAFBMU010000002">
    <property type="protein sequence ID" value="CAB4915665.1"/>
    <property type="molecule type" value="Genomic_DNA"/>
</dbReference>
<evidence type="ECO:0000313" key="3">
    <source>
        <dbReference type="EMBL" id="CAB4714204.1"/>
    </source>
</evidence>
<proteinExistence type="predicted"/>
<evidence type="ECO:0000256" key="2">
    <source>
        <dbReference type="SAM" id="Phobius"/>
    </source>
</evidence>
<dbReference type="AlphaFoldDB" id="A0A6J7LI67"/>
<dbReference type="EMBL" id="CAFBOD010000001">
    <property type="protein sequence ID" value="CAB4968046.1"/>
    <property type="molecule type" value="Genomic_DNA"/>
</dbReference>
<accession>A0A6J7LI67</accession>
<keyword evidence="2" id="KW-1133">Transmembrane helix</keyword>
<keyword evidence="2" id="KW-0812">Transmembrane</keyword>
<evidence type="ECO:0000313" key="7">
    <source>
        <dbReference type="EMBL" id="CAB5148107.1"/>
    </source>
</evidence>
<dbReference type="EMBL" id="CAEZYE010000049">
    <property type="protein sequence ID" value="CAB4714204.1"/>
    <property type="molecule type" value="Genomic_DNA"/>
</dbReference>